<feature type="compositionally biased region" description="Polar residues" evidence="2">
    <location>
        <begin position="453"/>
        <end position="463"/>
    </location>
</feature>
<protein>
    <recommendedName>
        <fullName evidence="4">Centrosomal protein of 131 kDa</fullName>
    </recommendedName>
</protein>
<feature type="compositionally biased region" description="Basic and acidic residues" evidence="2">
    <location>
        <begin position="625"/>
        <end position="637"/>
    </location>
</feature>
<feature type="coiled-coil region" evidence="1">
    <location>
        <begin position="393"/>
        <end position="420"/>
    </location>
</feature>
<feature type="compositionally biased region" description="Low complexity" evidence="2">
    <location>
        <begin position="497"/>
        <end position="514"/>
    </location>
</feature>
<dbReference type="GO" id="GO:0034451">
    <property type="term" value="C:centriolar satellite"/>
    <property type="evidence" value="ECO:0007669"/>
    <property type="project" value="TreeGrafter"/>
</dbReference>
<feature type="region of interest" description="Disordered" evidence="2">
    <location>
        <begin position="1"/>
        <end position="91"/>
    </location>
</feature>
<feature type="coiled-coil region" evidence="1">
    <location>
        <begin position="1116"/>
        <end position="1354"/>
    </location>
</feature>
<feature type="compositionally biased region" description="Basic residues" evidence="2">
    <location>
        <begin position="168"/>
        <end position="178"/>
    </location>
</feature>
<feature type="region of interest" description="Disordered" evidence="2">
    <location>
        <begin position="108"/>
        <end position="313"/>
    </location>
</feature>
<feature type="region of interest" description="Disordered" evidence="2">
    <location>
        <begin position="797"/>
        <end position="817"/>
    </location>
</feature>
<feature type="region of interest" description="Disordered" evidence="2">
    <location>
        <begin position="497"/>
        <end position="577"/>
    </location>
</feature>
<feature type="region of interest" description="Disordered" evidence="2">
    <location>
        <begin position="594"/>
        <end position="665"/>
    </location>
</feature>
<organism evidence="3">
    <name type="scientific">Anopheles atroparvus</name>
    <name type="common">European mosquito</name>
    <dbReference type="NCBI Taxonomy" id="41427"/>
    <lineage>
        <taxon>Eukaryota</taxon>
        <taxon>Metazoa</taxon>
        <taxon>Ecdysozoa</taxon>
        <taxon>Arthropoda</taxon>
        <taxon>Hexapoda</taxon>
        <taxon>Insecta</taxon>
        <taxon>Pterygota</taxon>
        <taxon>Neoptera</taxon>
        <taxon>Endopterygota</taxon>
        <taxon>Diptera</taxon>
        <taxon>Nematocera</taxon>
        <taxon>Culicoidea</taxon>
        <taxon>Culicidae</taxon>
        <taxon>Anophelinae</taxon>
        <taxon>Anopheles</taxon>
    </lineage>
</organism>
<dbReference type="GO" id="GO:0010824">
    <property type="term" value="P:regulation of centrosome duplication"/>
    <property type="evidence" value="ECO:0007669"/>
    <property type="project" value="TreeGrafter"/>
</dbReference>
<dbReference type="PANTHER" id="PTHR31540">
    <property type="entry name" value="CENTROSOMAL PROTEIN OF 131 KDA"/>
    <property type="match status" value="1"/>
</dbReference>
<feature type="compositionally biased region" description="Basic and acidic residues" evidence="2">
    <location>
        <begin position="14"/>
        <end position="26"/>
    </location>
</feature>
<feature type="region of interest" description="Disordered" evidence="2">
    <location>
        <begin position="696"/>
        <end position="774"/>
    </location>
</feature>
<dbReference type="InterPro" id="IPR030465">
    <property type="entry name" value="CEP131"/>
</dbReference>
<feature type="compositionally biased region" description="Acidic residues" evidence="2">
    <location>
        <begin position="281"/>
        <end position="292"/>
    </location>
</feature>
<name>A0A182IMA9_ANOAO</name>
<dbReference type="STRING" id="41427.A0A182IMA9"/>
<dbReference type="EnsemblMetazoa" id="AATE001830-RA">
    <property type="protein sequence ID" value="AATE001830-PA.1"/>
    <property type="gene ID" value="AATE001830"/>
</dbReference>
<feature type="compositionally biased region" description="Low complexity" evidence="2">
    <location>
        <begin position="594"/>
        <end position="613"/>
    </location>
</feature>
<feature type="compositionally biased region" description="Gly residues" evidence="2">
    <location>
        <begin position="650"/>
        <end position="659"/>
    </location>
</feature>
<feature type="compositionally biased region" description="Polar residues" evidence="2">
    <location>
        <begin position="114"/>
        <end position="128"/>
    </location>
</feature>
<dbReference type="VEuPathDB" id="VectorBase:AATE001830"/>
<evidence type="ECO:0000313" key="3">
    <source>
        <dbReference type="EnsemblMetazoa" id="AATE001830-PA.1"/>
    </source>
</evidence>
<keyword evidence="1" id="KW-0175">Coiled coil</keyword>
<evidence type="ECO:0000256" key="2">
    <source>
        <dbReference type="SAM" id="MobiDB-lite"/>
    </source>
</evidence>
<accession>A0A182IMA9</accession>
<dbReference type="GO" id="GO:0005929">
    <property type="term" value="C:cilium"/>
    <property type="evidence" value="ECO:0007669"/>
    <property type="project" value="GOC"/>
</dbReference>
<proteinExistence type="predicted"/>
<sequence>MELSLYGSQISLATREKTNTNQRERPGSALQHHNRPCSAAGSHVRRPLSADSTQYRYRKRPISSGSGGEPPRQPPSPFHQLQFAKRSTSSSSLLLKSLLAEPIPRYWESKGVGRSTQVPSTLGSSSSVDRIGQQRRQQPQQPLSNARQPVAKSKCRKRSSSSGGSKTKQQKSHDRRRSGRDSTDEEERDRDEEESSTDEMEDTQESNNEAELEGIWRGKPPAAREDKKRSPPLPMVALPLSRKSIGVTSGGGLKKNNNSPEKQIRKLDLPGRVSFSSNDPYEIDYSDFEENEFGCTKDDQSKQPRKMKPPVTMAGGAKKLFSSAGNNISSMYDERKFQDSAMLEEVSVRFGGVKFEDEITTSSGYETKCDDGKSTLGKRPTVSAASPSPVCDVSESNKIIEDYKKEIEDLNRRHDMELRMAVGRGSVDDGSLGSKPYDPKCFTPSDTPEDLFANSTSTKALESTTEDTDIELDRPSRPAMLEKNVINEYYECINEIITEQSPSRRPPIRSLPILGRDSAATGCHDGKEDSIQHNLNNECTKSGPKEKQFASSSGVSPGKGKSLGNTDPKNRLDSSSNPVIKNYFKVKEQNIVTASASSLASGSGSSSTTGSKSGHSKNTLLSKKNGKEKPKSADTHKSILRNAKKQNNSAGGGSNGSAGSGKFSSGLCREESNISEFHMDKVVSWMSCNEDTFPVCTDAPALDEGSDEQQRKCSAASAATSPRDITDSVDRPPVFSSSYEEANRQRTEQREETVSSVQSNYDEDSVVSGSAKQKSEFQALKNKVEYRLSNILDCTDSQASSGCEGDPTSDQPQPQKGMAKDLFSYLDKVELRCEKTAYKGATSSSGGVLPSESDRSELEFAAEPDYMEAVPKMSDLLELPQHQLARRVIKLSLRANELSNAMQLSKDHIATVKADKVKAIRTEKSALLGKLKEQKKHYEDIIGRHQEFIDQLIKDKSGLCDKVTQLTRRLDSQNQSWEHRLKTELERARDTALAAEKIRREKWVRENTKKIKELTVKGLELEINKMTAAHQKEIGELKRQHKDEIVCALGELKLQYEQKEADVRQGLTKERETTLERERQALLERFDRQVSEERGIFEQQRQHLLSEFDLEKERLQKEAARKAQYAESQLEDLKRENAKNLEFAQKEYVQMLKQREAKHQDELAKLQKQFESDFAIWKREHERKSKVELEERENEIRAQCRTERDQQIDRIVAKVDAETQKYQQEFDAKMSRLKEKHDAEQKEAEAAEALMKQKYQDSRVKQAEAEATIQNMKATAKQTELQLSHAKKLCDDLLREKETMREEARREVQKDMANMQREREREIERIYSRVQQAIDKKDATIGSLQKEMAGLKERCLKQDAVIRQQRIDYCIK</sequence>
<feature type="compositionally biased region" description="Basic and acidic residues" evidence="2">
    <location>
        <begin position="741"/>
        <end position="753"/>
    </location>
</feature>
<feature type="region of interest" description="Disordered" evidence="2">
    <location>
        <begin position="424"/>
        <end position="476"/>
    </location>
</feature>
<evidence type="ECO:0008006" key="4">
    <source>
        <dbReference type="Google" id="ProtNLM"/>
    </source>
</evidence>
<reference evidence="3" key="1">
    <citation type="submission" date="2022-08" db="UniProtKB">
        <authorList>
            <consortium name="EnsemblMetazoa"/>
        </authorList>
    </citation>
    <scope>IDENTIFICATION</scope>
    <source>
        <strain evidence="3">EBRO</strain>
    </source>
</reference>
<feature type="compositionally biased region" description="Low complexity" evidence="2">
    <location>
        <begin position="551"/>
        <end position="564"/>
    </location>
</feature>
<feature type="compositionally biased region" description="Acidic residues" evidence="2">
    <location>
        <begin position="183"/>
        <end position="212"/>
    </location>
</feature>
<feature type="compositionally biased region" description="Polar residues" evidence="2">
    <location>
        <begin position="1"/>
        <end position="12"/>
    </location>
</feature>
<evidence type="ECO:0000256" key="1">
    <source>
        <dbReference type="SAM" id="Coils"/>
    </source>
</evidence>
<dbReference type="GO" id="GO:0035735">
    <property type="term" value="P:intraciliary transport involved in cilium assembly"/>
    <property type="evidence" value="ECO:0007669"/>
    <property type="project" value="InterPro"/>
</dbReference>
<dbReference type="PANTHER" id="PTHR31540:SF1">
    <property type="entry name" value="CENTROSOMAL PROTEIN OF 131 KDA"/>
    <property type="match status" value="1"/>
</dbReference>
<feature type="region of interest" description="Disordered" evidence="2">
    <location>
        <begin position="364"/>
        <end position="392"/>
    </location>
</feature>